<dbReference type="RefSeq" id="WP_180965477.1">
    <property type="nucleotide sequence ID" value="NZ_PNHK01000333.1"/>
</dbReference>
<gene>
    <name evidence="1" type="ORF">CJ199_13810</name>
</gene>
<dbReference type="Proteomes" id="UP000235598">
    <property type="component" value="Unassembled WGS sequence"/>
</dbReference>
<evidence type="ECO:0000313" key="2">
    <source>
        <dbReference type="Proteomes" id="UP000235598"/>
    </source>
</evidence>
<dbReference type="EMBL" id="PNHK01000333">
    <property type="protein sequence ID" value="PMD04140.1"/>
    <property type="molecule type" value="Genomic_DNA"/>
</dbReference>
<protein>
    <submittedName>
        <fullName evidence="1">Uncharacterized protein</fullName>
    </submittedName>
</protein>
<proteinExistence type="predicted"/>
<sequence>ANGFVPGSFNKVAEAPLGSFVAADGNMQLMAAFLQEVPPNHETSWMAAKGDKLVEDPKGPIGEAIHP</sequence>
<accession>A0A2N6VJ25</accession>
<name>A0A2N6VJ25_9MICO</name>
<reference evidence="1 2" key="1">
    <citation type="submission" date="2017-09" db="EMBL/GenBank/DDBJ databases">
        <title>Bacterial strain isolated from the female urinary microbiota.</title>
        <authorList>
            <person name="Thomas-White K."/>
            <person name="Kumar N."/>
            <person name="Forster S."/>
            <person name="Putonti C."/>
            <person name="Lawley T."/>
            <person name="Wolfe A.J."/>
        </authorList>
    </citation>
    <scope>NUCLEOTIDE SEQUENCE [LARGE SCALE GENOMIC DNA]</scope>
    <source>
        <strain evidence="1 2">UMB1301</strain>
    </source>
</reference>
<dbReference type="AlphaFoldDB" id="A0A2N6VJ25"/>
<evidence type="ECO:0000313" key="1">
    <source>
        <dbReference type="EMBL" id="PMD04140.1"/>
    </source>
</evidence>
<comment type="caution">
    <text evidence="1">The sequence shown here is derived from an EMBL/GenBank/DDBJ whole genome shotgun (WGS) entry which is preliminary data.</text>
</comment>
<organism evidence="1 2">
    <name type="scientific">Brevibacterium paucivorans</name>
    <dbReference type="NCBI Taxonomy" id="170994"/>
    <lineage>
        <taxon>Bacteria</taxon>
        <taxon>Bacillati</taxon>
        <taxon>Actinomycetota</taxon>
        <taxon>Actinomycetes</taxon>
        <taxon>Micrococcales</taxon>
        <taxon>Brevibacteriaceae</taxon>
        <taxon>Brevibacterium</taxon>
    </lineage>
</organism>
<feature type="non-terminal residue" evidence="1">
    <location>
        <position position="1"/>
    </location>
</feature>